<name>A0A1A9VG82_GLOAU</name>
<feature type="region of interest" description="Disordered" evidence="1">
    <location>
        <begin position="143"/>
        <end position="163"/>
    </location>
</feature>
<proteinExistence type="predicted"/>
<sequence>MVKEVPQFGRRKTQRALCGENGDLRRNRRRGHDYAGAKTRPSVGHQVHYRTRTYPCPAERQPLTTTPWQNNNVTNIIQPNNKSSHSKYNQVLNKNGCSNRSNNGHIPKRNDNPGQNQLPLNQPSVVISRPSSAAVSGAVVVRQQRQPSTIPHTIISTTPKSRQ</sequence>
<reference evidence="2" key="1">
    <citation type="submission" date="2020-05" db="UniProtKB">
        <authorList>
            <consortium name="EnsemblMetazoa"/>
        </authorList>
    </citation>
    <scope>IDENTIFICATION</scope>
    <source>
        <strain evidence="2">TTRI</strain>
    </source>
</reference>
<evidence type="ECO:0000313" key="3">
    <source>
        <dbReference type="Proteomes" id="UP000078200"/>
    </source>
</evidence>
<accession>A0A1A9VG82</accession>
<evidence type="ECO:0000313" key="2">
    <source>
        <dbReference type="EnsemblMetazoa" id="GAUT036206-PA"/>
    </source>
</evidence>
<feature type="compositionally biased region" description="Polar residues" evidence="1">
    <location>
        <begin position="112"/>
        <end position="122"/>
    </location>
</feature>
<evidence type="ECO:0000256" key="1">
    <source>
        <dbReference type="SAM" id="MobiDB-lite"/>
    </source>
</evidence>
<keyword evidence="3" id="KW-1185">Reference proteome</keyword>
<dbReference type="Proteomes" id="UP000078200">
    <property type="component" value="Unassembled WGS sequence"/>
</dbReference>
<organism evidence="2 3">
    <name type="scientific">Glossina austeni</name>
    <name type="common">Savannah tsetse fly</name>
    <dbReference type="NCBI Taxonomy" id="7395"/>
    <lineage>
        <taxon>Eukaryota</taxon>
        <taxon>Metazoa</taxon>
        <taxon>Ecdysozoa</taxon>
        <taxon>Arthropoda</taxon>
        <taxon>Hexapoda</taxon>
        <taxon>Insecta</taxon>
        <taxon>Pterygota</taxon>
        <taxon>Neoptera</taxon>
        <taxon>Endopterygota</taxon>
        <taxon>Diptera</taxon>
        <taxon>Brachycera</taxon>
        <taxon>Muscomorpha</taxon>
        <taxon>Hippoboscoidea</taxon>
        <taxon>Glossinidae</taxon>
        <taxon>Glossina</taxon>
    </lineage>
</organism>
<protein>
    <submittedName>
        <fullName evidence="2">Uncharacterized protein</fullName>
    </submittedName>
</protein>
<feature type="compositionally biased region" description="Polar residues" evidence="1">
    <location>
        <begin position="82"/>
        <end position="104"/>
    </location>
</feature>
<dbReference type="EnsemblMetazoa" id="GAUT036206-RA">
    <property type="protein sequence ID" value="GAUT036206-PA"/>
    <property type="gene ID" value="GAUT036206"/>
</dbReference>
<dbReference type="VEuPathDB" id="VectorBase:GAUT036206"/>
<dbReference type="AlphaFoldDB" id="A0A1A9VG82"/>
<feature type="region of interest" description="Disordered" evidence="1">
    <location>
        <begin position="1"/>
        <end position="43"/>
    </location>
</feature>
<feature type="region of interest" description="Disordered" evidence="1">
    <location>
        <begin position="78"/>
        <end position="122"/>
    </location>
</feature>